<organism evidence="1 2">
    <name type="scientific">Fictibacillus iocasae</name>
    <dbReference type="NCBI Taxonomy" id="2715437"/>
    <lineage>
        <taxon>Bacteria</taxon>
        <taxon>Bacillati</taxon>
        <taxon>Bacillota</taxon>
        <taxon>Bacilli</taxon>
        <taxon>Bacillales</taxon>
        <taxon>Fictibacillaceae</taxon>
        <taxon>Fictibacillus</taxon>
    </lineage>
</organism>
<name>A0ABW2NMM1_9BACL</name>
<proteinExistence type="predicted"/>
<dbReference type="Proteomes" id="UP001596549">
    <property type="component" value="Unassembled WGS sequence"/>
</dbReference>
<evidence type="ECO:0000313" key="2">
    <source>
        <dbReference type="Proteomes" id="UP001596549"/>
    </source>
</evidence>
<sequence length="161" mass="19232">MNTYLEEFPNLKTVLRSFSGREQHYNWLLTDAEFHDFDRCLKYFESEVTFDDGSIAYWITGENLYKLAFEQEPYFVWGVFSAFDKNENIDLETLKPIPYADGHSSYWNGDPRIQHPKAIAELVFWDSEFILLLSRNQEWSKSFRNSFGGWKDLNEHEQEDM</sequence>
<dbReference type="RefSeq" id="WP_379748463.1">
    <property type="nucleotide sequence ID" value="NZ_JBHTCP010000013.1"/>
</dbReference>
<protein>
    <recommendedName>
        <fullName evidence="3">DUF2691 domain-containing protein</fullName>
    </recommendedName>
</protein>
<evidence type="ECO:0000313" key="1">
    <source>
        <dbReference type="EMBL" id="MFC7371676.1"/>
    </source>
</evidence>
<evidence type="ECO:0008006" key="3">
    <source>
        <dbReference type="Google" id="ProtNLM"/>
    </source>
</evidence>
<gene>
    <name evidence="1" type="ORF">ACFQPF_08305</name>
</gene>
<reference evidence="2" key="1">
    <citation type="journal article" date="2019" name="Int. J. Syst. Evol. Microbiol.">
        <title>The Global Catalogue of Microorganisms (GCM) 10K type strain sequencing project: providing services to taxonomists for standard genome sequencing and annotation.</title>
        <authorList>
            <consortium name="The Broad Institute Genomics Platform"/>
            <consortium name="The Broad Institute Genome Sequencing Center for Infectious Disease"/>
            <person name="Wu L."/>
            <person name="Ma J."/>
        </authorList>
    </citation>
    <scope>NUCLEOTIDE SEQUENCE [LARGE SCALE GENOMIC DNA]</scope>
    <source>
        <strain evidence="2">NBRC 106396</strain>
    </source>
</reference>
<comment type="caution">
    <text evidence="1">The sequence shown here is derived from an EMBL/GenBank/DDBJ whole genome shotgun (WGS) entry which is preliminary data.</text>
</comment>
<dbReference type="EMBL" id="JBHTCP010000013">
    <property type="protein sequence ID" value="MFC7371676.1"/>
    <property type="molecule type" value="Genomic_DNA"/>
</dbReference>
<accession>A0ABW2NMM1</accession>
<keyword evidence="2" id="KW-1185">Reference proteome</keyword>